<feature type="compositionally biased region" description="Pro residues" evidence="1">
    <location>
        <begin position="39"/>
        <end position="55"/>
    </location>
</feature>
<gene>
    <name evidence="2" type="ORF">CSAL01_07817</name>
</gene>
<reference evidence="2 3" key="1">
    <citation type="submission" date="2014-02" db="EMBL/GenBank/DDBJ databases">
        <title>The genome sequence of Colletotrichum salicis CBS 607.94.</title>
        <authorList>
            <person name="Baroncelli R."/>
            <person name="Thon M.R."/>
        </authorList>
    </citation>
    <scope>NUCLEOTIDE SEQUENCE [LARGE SCALE GENOMIC DNA]</scope>
    <source>
        <strain evidence="2 3">CBS 607.94</strain>
    </source>
</reference>
<keyword evidence="3" id="KW-1185">Reference proteome</keyword>
<evidence type="ECO:0000313" key="3">
    <source>
        <dbReference type="Proteomes" id="UP000070121"/>
    </source>
</evidence>
<protein>
    <submittedName>
        <fullName evidence="2">Uncharacterized protein</fullName>
    </submittedName>
</protein>
<dbReference type="Proteomes" id="UP000070121">
    <property type="component" value="Unassembled WGS sequence"/>
</dbReference>
<accession>A0A135RUX4</accession>
<organism evidence="2 3">
    <name type="scientific">Colletotrichum salicis</name>
    <dbReference type="NCBI Taxonomy" id="1209931"/>
    <lineage>
        <taxon>Eukaryota</taxon>
        <taxon>Fungi</taxon>
        <taxon>Dikarya</taxon>
        <taxon>Ascomycota</taxon>
        <taxon>Pezizomycotina</taxon>
        <taxon>Sordariomycetes</taxon>
        <taxon>Hypocreomycetidae</taxon>
        <taxon>Glomerellales</taxon>
        <taxon>Glomerellaceae</taxon>
        <taxon>Colletotrichum</taxon>
        <taxon>Colletotrichum acutatum species complex</taxon>
    </lineage>
</organism>
<sequence length="185" mass="21357">MEYGVSRMMEEEKEELWTMAENIAKCQRQEARLRDSPRRPLPPFTLPPSPTPYPNPKSANPPTWPPQGSPEPRATLSRHFDDDDDDDDDHNHGLQLPKPRPPNTPVSRETTRGFPSATTTSPLGNFTSSMERHSAIFHNPAIYLQPENRSMASPSNFNPWLILDRHPEIRRHRRIPVFVRLPWPE</sequence>
<feature type="compositionally biased region" description="Basic and acidic residues" evidence="1">
    <location>
        <begin position="28"/>
        <end position="38"/>
    </location>
</feature>
<name>A0A135RUX4_9PEZI</name>
<evidence type="ECO:0000313" key="2">
    <source>
        <dbReference type="EMBL" id="KXH27496.1"/>
    </source>
</evidence>
<proteinExistence type="predicted"/>
<dbReference type="EMBL" id="JFFI01002666">
    <property type="protein sequence ID" value="KXH27496.1"/>
    <property type="molecule type" value="Genomic_DNA"/>
</dbReference>
<dbReference type="AlphaFoldDB" id="A0A135RUX4"/>
<evidence type="ECO:0000256" key="1">
    <source>
        <dbReference type="SAM" id="MobiDB-lite"/>
    </source>
</evidence>
<dbReference type="OrthoDB" id="10536324at2759"/>
<comment type="caution">
    <text evidence="2">The sequence shown here is derived from an EMBL/GenBank/DDBJ whole genome shotgun (WGS) entry which is preliminary data.</text>
</comment>
<feature type="region of interest" description="Disordered" evidence="1">
    <location>
        <begin position="28"/>
        <end position="124"/>
    </location>
</feature>